<reference evidence="2" key="2">
    <citation type="journal article" date="2023" name="IMA Fungus">
        <title>Comparative genomic study of the Penicillium genus elucidates a diverse pangenome and 15 lateral gene transfer events.</title>
        <authorList>
            <person name="Petersen C."/>
            <person name="Sorensen T."/>
            <person name="Nielsen M.R."/>
            <person name="Sondergaard T.E."/>
            <person name="Sorensen J.L."/>
            <person name="Fitzpatrick D.A."/>
            <person name="Frisvad J.C."/>
            <person name="Nielsen K.L."/>
        </authorList>
    </citation>
    <scope>NUCLEOTIDE SEQUENCE</scope>
    <source>
        <strain evidence="2">IBT 21917</strain>
    </source>
</reference>
<keyword evidence="1" id="KW-0472">Membrane</keyword>
<dbReference type="PANTHER" id="PTHR37490">
    <property type="entry name" value="EXPRESSED PROTEIN"/>
    <property type="match status" value="1"/>
</dbReference>
<gene>
    <name evidence="2" type="ORF">N7492_000053</name>
</gene>
<dbReference type="OrthoDB" id="426718at2759"/>
<proteinExistence type="predicted"/>
<keyword evidence="1" id="KW-1133">Transmembrane helix</keyword>
<feature type="transmembrane region" description="Helical" evidence="1">
    <location>
        <begin position="12"/>
        <end position="30"/>
    </location>
</feature>
<dbReference type="Pfam" id="PF11913">
    <property type="entry name" value="DUF3431"/>
    <property type="match status" value="1"/>
</dbReference>
<evidence type="ECO:0000256" key="1">
    <source>
        <dbReference type="SAM" id="Phobius"/>
    </source>
</evidence>
<dbReference type="InterPro" id="IPR021838">
    <property type="entry name" value="DUF3431"/>
</dbReference>
<keyword evidence="1" id="KW-0812">Transmembrane</keyword>
<reference evidence="2" key="1">
    <citation type="submission" date="2022-11" db="EMBL/GenBank/DDBJ databases">
        <authorList>
            <person name="Petersen C."/>
        </authorList>
    </citation>
    <scope>NUCLEOTIDE SEQUENCE</scope>
    <source>
        <strain evidence="2">IBT 21917</strain>
    </source>
</reference>
<dbReference type="AlphaFoldDB" id="A0A9W9LZM4"/>
<dbReference type="PANTHER" id="PTHR37490:SF3">
    <property type="entry name" value="DUF3431 DOMAIN CONTAINING PROTEIN"/>
    <property type="match status" value="1"/>
</dbReference>
<accession>A0A9W9LZM4</accession>
<dbReference type="EMBL" id="JAPQKO010000001">
    <property type="protein sequence ID" value="KAJ5182437.1"/>
    <property type="molecule type" value="Genomic_DNA"/>
</dbReference>
<name>A0A9W9LZM4_9EURO</name>
<organism evidence="2 3">
    <name type="scientific">Penicillium capsulatum</name>
    <dbReference type="NCBI Taxonomy" id="69766"/>
    <lineage>
        <taxon>Eukaryota</taxon>
        <taxon>Fungi</taxon>
        <taxon>Dikarya</taxon>
        <taxon>Ascomycota</taxon>
        <taxon>Pezizomycotina</taxon>
        <taxon>Eurotiomycetes</taxon>
        <taxon>Eurotiomycetidae</taxon>
        <taxon>Eurotiales</taxon>
        <taxon>Aspergillaceae</taxon>
        <taxon>Penicillium</taxon>
    </lineage>
</organism>
<dbReference type="Proteomes" id="UP001146351">
    <property type="component" value="Unassembled WGS sequence"/>
</dbReference>
<protein>
    <submittedName>
        <fullName evidence="2">Uncharacterized protein</fullName>
    </submittedName>
</protein>
<keyword evidence="3" id="KW-1185">Reference proteome</keyword>
<sequence>MILFSGSRSRAVVIFTLIAAGLLVTYHLVLRHDDVQVQDADNADLDWGISHHQPIHPVHRELVFAAMQRSNMSWVNENVPQWPANIYRADIPPGQADLTVPMNRGNEAMVYLTYIIDRYWTLPDIVVFLHGGRYQWHNDNPLYDSVVSIKHLNPDYVREAGYVNLRCAWAIGCPAELEPARYLRDRPDDPGHPTAVAFPDAFRDLFPGQDMPETVGVPCCSQFAVSRDKVHERDREEYVRLRQWLMETPLDAGVSGRIMEYAWHILFGKPAQFCPDARDCYCKTYGYCQMSQEDLDKQWVWRGLELPPGWPEHDPMLDFQ</sequence>
<comment type="caution">
    <text evidence="2">The sequence shown here is derived from an EMBL/GenBank/DDBJ whole genome shotgun (WGS) entry which is preliminary data.</text>
</comment>
<evidence type="ECO:0000313" key="2">
    <source>
        <dbReference type="EMBL" id="KAJ5182437.1"/>
    </source>
</evidence>
<evidence type="ECO:0000313" key="3">
    <source>
        <dbReference type="Proteomes" id="UP001146351"/>
    </source>
</evidence>